<evidence type="ECO:0000256" key="1">
    <source>
        <dbReference type="SAM" id="MobiDB-lite"/>
    </source>
</evidence>
<gene>
    <name evidence="2" type="ORF">PILCRDRAFT_819825</name>
</gene>
<sequence length="171" mass="17568">MGRDAQVAGGGVGEGAMDGGSVKRAGKISKMGHKMKESWTKSKGKGKVQLDGDSLIERSGGSMGRAGGSKKWGRGGAGGSRSQGGGGEGSSQSQSRAGWWLETPTKTKSLMEMFEDADQTPLYFNDTETGNGGRSRSGLSGGSVTVKEEETEGGEAPTVSTRFSFHTAVVA</sequence>
<feature type="region of interest" description="Disordered" evidence="1">
    <location>
        <begin position="1"/>
        <end position="99"/>
    </location>
</feature>
<feature type="compositionally biased region" description="Basic residues" evidence="1">
    <location>
        <begin position="24"/>
        <end position="33"/>
    </location>
</feature>
<accession>A0A0C3FTD7</accession>
<organism evidence="2 3">
    <name type="scientific">Piloderma croceum (strain F 1598)</name>
    <dbReference type="NCBI Taxonomy" id="765440"/>
    <lineage>
        <taxon>Eukaryota</taxon>
        <taxon>Fungi</taxon>
        <taxon>Dikarya</taxon>
        <taxon>Basidiomycota</taxon>
        <taxon>Agaricomycotina</taxon>
        <taxon>Agaricomycetes</taxon>
        <taxon>Agaricomycetidae</taxon>
        <taxon>Atheliales</taxon>
        <taxon>Atheliaceae</taxon>
        <taxon>Piloderma</taxon>
    </lineage>
</organism>
<keyword evidence="3" id="KW-1185">Reference proteome</keyword>
<dbReference type="InParanoid" id="A0A0C3FTD7"/>
<reference evidence="3" key="2">
    <citation type="submission" date="2015-01" db="EMBL/GenBank/DDBJ databases">
        <title>Evolutionary Origins and Diversification of the Mycorrhizal Mutualists.</title>
        <authorList>
            <consortium name="DOE Joint Genome Institute"/>
            <consortium name="Mycorrhizal Genomics Consortium"/>
            <person name="Kohler A."/>
            <person name="Kuo A."/>
            <person name="Nagy L.G."/>
            <person name="Floudas D."/>
            <person name="Copeland A."/>
            <person name="Barry K.W."/>
            <person name="Cichocki N."/>
            <person name="Veneault-Fourrey C."/>
            <person name="LaButti K."/>
            <person name="Lindquist E.A."/>
            <person name="Lipzen A."/>
            <person name="Lundell T."/>
            <person name="Morin E."/>
            <person name="Murat C."/>
            <person name="Riley R."/>
            <person name="Ohm R."/>
            <person name="Sun H."/>
            <person name="Tunlid A."/>
            <person name="Henrissat B."/>
            <person name="Grigoriev I.V."/>
            <person name="Hibbett D.S."/>
            <person name="Martin F."/>
        </authorList>
    </citation>
    <scope>NUCLEOTIDE SEQUENCE [LARGE SCALE GENOMIC DNA]</scope>
    <source>
        <strain evidence="3">F 1598</strain>
    </source>
</reference>
<dbReference type="Proteomes" id="UP000054166">
    <property type="component" value="Unassembled WGS sequence"/>
</dbReference>
<dbReference type="AlphaFoldDB" id="A0A0C3FTD7"/>
<proteinExistence type="predicted"/>
<feature type="compositionally biased region" description="Gly residues" evidence="1">
    <location>
        <begin position="130"/>
        <end position="141"/>
    </location>
</feature>
<evidence type="ECO:0000313" key="3">
    <source>
        <dbReference type="Proteomes" id="UP000054166"/>
    </source>
</evidence>
<dbReference type="EMBL" id="KN832992">
    <property type="protein sequence ID" value="KIM83029.1"/>
    <property type="molecule type" value="Genomic_DNA"/>
</dbReference>
<protein>
    <submittedName>
        <fullName evidence="2">Uncharacterized protein</fullName>
    </submittedName>
</protein>
<feature type="region of interest" description="Disordered" evidence="1">
    <location>
        <begin position="122"/>
        <end position="160"/>
    </location>
</feature>
<evidence type="ECO:0000313" key="2">
    <source>
        <dbReference type="EMBL" id="KIM83029.1"/>
    </source>
</evidence>
<dbReference type="HOGENOM" id="CLU_1563452_0_0_1"/>
<name>A0A0C3FTD7_PILCF</name>
<reference evidence="2 3" key="1">
    <citation type="submission" date="2014-04" db="EMBL/GenBank/DDBJ databases">
        <authorList>
            <consortium name="DOE Joint Genome Institute"/>
            <person name="Kuo A."/>
            <person name="Tarkka M."/>
            <person name="Buscot F."/>
            <person name="Kohler A."/>
            <person name="Nagy L.G."/>
            <person name="Floudas D."/>
            <person name="Copeland A."/>
            <person name="Barry K.W."/>
            <person name="Cichocki N."/>
            <person name="Veneault-Fourrey C."/>
            <person name="LaButti K."/>
            <person name="Lindquist E.A."/>
            <person name="Lipzen A."/>
            <person name="Lundell T."/>
            <person name="Morin E."/>
            <person name="Murat C."/>
            <person name="Sun H."/>
            <person name="Tunlid A."/>
            <person name="Henrissat B."/>
            <person name="Grigoriev I.V."/>
            <person name="Hibbett D.S."/>
            <person name="Martin F."/>
            <person name="Nordberg H.P."/>
            <person name="Cantor M.N."/>
            <person name="Hua S.X."/>
        </authorList>
    </citation>
    <scope>NUCLEOTIDE SEQUENCE [LARGE SCALE GENOMIC DNA]</scope>
    <source>
        <strain evidence="2 3">F 1598</strain>
    </source>
</reference>
<feature type="compositionally biased region" description="Gly residues" evidence="1">
    <location>
        <begin position="74"/>
        <end position="89"/>
    </location>
</feature>
<feature type="compositionally biased region" description="Gly residues" evidence="1">
    <location>
        <begin position="8"/>
        <end position="18"/>
    </location>
</feature>